<comment type="caution">
    <text evidence="2">The sequence shown here is derived from an EMBL/GenBank/DDBJ whole genome shotgun (WGS) entry which is preliminary data.</text>
</comment>
<reference evidence="2 3" key="1">
    <citation type="journal article" date="2017" name="Nat. Commun.">
        <title>Genome assembly with in vitro proximity ligation data and whole-genome triplication in lettuce.</title>
        <authorList>
            <person name="Reyes-Chin-Wo S."/>
            <person name="Wang Z."/>
            <person name="Yang X."/>
            <person name="Kozik A."/>
            <person name="Arikit S."/>
            <person name="Song C."/>
            <person name="Xia L."/>
            <person name="Froenicke L."/>
            <person name="Lavelle D.O."/>
            <person name="Truco M.J."/>
            <person name="Xia R."/>
            <person name="Zhu S."/>
            <person name="Xu C."/>
            <person name="Xu H."/>
            <person name="Xu X."/>
            <person name="Cox K."/>
            <person name="Korf I."/>
            <person name="Meyers B.C."/>
            <person name="Michelmore R.W."/>
        </authorList>
    </citation>
    <scope>NUCLEOTIDE SEQUENCE [LARGE SCALE GENOMIC DNA]</scope>
    <source>
        <strain evidence="3">cv. Salinas</strain>
        <tissue evidence="2">Seedlings</tissue>
    </source>
</reference>
<keyword evidence="1" id="KW-0812">Transmembrane</keyword>
<keyword evidence="1" id="KW-1133">Transmembrane helix</keyword>
<dbReference type="AlphaFoldDB" id="A0A9R1WFD7"/>
<accession>A0A9R1WFD7</accession>
<feature type="transmembrane region" description="Helical" evidence="1">
    <location>
        <begin position="61"/>
        <end position="83"/>
    </location>
</feature>
<sequence>MKMMRLFISAVCTVLSFLGLQFWTELSNVKLNSDGLIMGEHYLHFCVAKCAVENPYITTALVLNFILNVYTLIFISLKTIYFVESWKLVKRLFKYVLFKMFEALARERLEQLNTSSPNYASLWNHLGIYYVLLVVFILDAFWYSFFIILNAFQFT</sequence>
<gene>
    <name evidence="2" type="ORF">LSAT_V11C200097990</name>
</gene>
<name>A0A9R1WFD7_LACSA</name>
<dbReference type="EMBL" id="NBSK02000002">
    <property type="protein sequence ID" value="KAJ0221505.1"/>
    <property type="molecule type" value="Genomic_DNA"/>
</dbReference>
<protein>
    <submittedName>
        <fullName evidence="2">Uncharacterized protein</fullName>
    </submittedName>
</protein>
<evidence type="ECO:0000313" key="3">
    <source>
        <dbReference type="Proteomes" id="UP000235145"/>
    </source>
</evidence>
<evidence type="ECO:0000256" key="1">
    <source>
        <dbReference type="SAM" id="Phobius"/>
    </source>
</evidence>
<keyword evidence="3" id="KW-1185">Reference proteome</keyword>
<dbReference type="Proteomes" id="UP000235145">
    <property type="component" value="Unassembled WGS sequence"/>
</dbReference>
<keyword evidence="1" id="KW-0472">Membrane</keyword>
<proteinExistence type="predicted"/>
<organism evidence="2 3">
    <name type="scientific">Lactuca sativa</name>
    <name type="common">Garden lettuce</name>
    <dbReference type="NCBI Taxonomy" id="4236"/>
    <lineage>
        <taxon>Eukaryota</taxon>
        <taxon>Viridiplantae</taxon>
        <taxon>Streptophyta</taxon>
        <taxon>Embryophyta</taxon>
        <taxon>Tracheophyta</taxon>
        <taxon>Spermatophyta</taxon>
        <taxon>Magnoliopsida</taxon>
        <taxon>eudicotyledons</taxon>
        <taxon>Gunneridae</taxon>
        <taxon>Pentapetalae</taxon>
        <taxon>asterids</taxon>
        <taxon>campanulids</taxon>
        <taxon>Asterales</taxon>
        <taxon>Asteraceae</taxon>
        <taxon>Cichorioideae</taxon>
        <taxon>Cichorieae</taxon>
        <taxon>Lactucinae</taxon>
        <taxon>Lactuca</taxon>
    </lineage>
</organism>
<feature type="transmembrane region" description="Helical" evidence="1">
    <location>
        <begin position="128"/>
        <end position="152"/>
    </location>
</feature>
<evidence type="ECO:0000313" key="2">
    <source>
        <dbReference type="EMBL" id="KAJ0221505.1"/>
    </source>
</evidence>